<dbReference type="Gene3D" id="1.25.40.10">
    <property type="entry name" value="Tetratricopeptide repeat domain"/>
    <property type="match status" value="1"/>
</dbReference>
<feature type="region of interest" description="Disordered" evidence="1">
    <location>
        <begin position="51"/>
        <end position="75"/>
    </location>
</feature>
<evidence type="ECO:0000313" key="3">
    <source>
        <dbReference type="EMBL" id="HJA08087.1"/>
    </source>
</evidence>
<feature type="compositionally biased region" description="Low complexity" evidence="1">
    <location>
        <begin position="51"/>
        <end position="65"/>
    </location>
</feature>
<reference evidence="3" key="2">
    <citation type="submission" date="2021-04" db="EMBL/GenBank/DDBJ databases">
        <authorList>
            <person name="Gilroy R."/>
        </authorList>
    </citation>
    <scope>NUCLEOTIDE SEQUENCE</scope>
    <source>
        <strain evidence="3">CHK186-16707</strain>
    </source>
</reference>
<gene>
    <name evidence="3" type="ORF">H9962_02680</name>
</gene>
<dbReference type="Pfam" id="PF14559">
    <property type="entry name" value="TPR_19"/>
    <property type="match status" value="1"/>
</dbReference>
<evidence type="ECO:0000256" key="2">
    <source>
        <dbReference type="SAM" id="Phobius"/>
    </source>
</evidence>
<name>A0A9D2KLR0_9BACT</name>
<dbReference type="Pfam" id="PF13432">
    <property type="entry name" value="TPR_16"/>
    <property type="match status" value="1"/>
</dbReference>
<dbReference type="SUPFAM" id="SSF48452">
    <property type="entry name" value="TPR-like"/>
    <property type="match status" value="1"/>
</dbReference>
<dbReference type="AlphaFoldDB" id="A0A9D2KLR0"/>
<keyword evidence="2" id="KW-1133">Transmembrane helix</keyword>
<keyword evidence="2" id="KW-0472">Membrane</keyword>
<organism evidence="3 4">
    <name type="scientific">Candidatus Mailhella merdigallinarum</name>
    <dbReference type="NCBI Taxonomy" id="2838658"/>
    <lineage>
        <taxon>Bacteria</taxon>
        <taxon>Pseudomonadati</taxon>
        <taxon>Thermodesulfobacteriota</taxon>
        <taxon>Desulfovibrionia</taxon>
        <taxon>Desulfovibrionales</taxon>
        <taxon>Desulfovibrionaceae</taxon>
        <taxon>Mailhella</taxon>
    </lineage>
</organism>
<proteinExistence type="predicted"/>
<feature type="transmembrane region" description="Helical" evidence="2">
    <location>
        <begin position="15"/>
        <end position="34"/>
    </location>
</feature>
<dbReference type="EMBL" id="DXAN01000004">
    <property type="protein sequence ID" value="HJA08087.1"/>
    <property type="molecule type" value="Genomic_DNA"/>
</dbReference>
<protein>
    <submittedName>
        <fullName evidence="3">Tetratricopeptide repeat protein</fullName>
    </submittedName>
</protein>
<dbReference type="Proteomes" id="UP000824225">
    <property type="component" value="Unassembled WGS sequence"/>
</dbReference>
<evidence type="ECO:0000313" key="4">
    <source>
        <dbReference type="Proteomes" id="UP000824225"/>
    </source>
</evidence>
<sequence>MTEAAHSTSAVHRRLVLGGMALGLAVMLLVSLAYRLGSHPLTRTAAAPTVASAPTMPPAGASAASGTGGDAGAATPEQAATIAAMQKLQADPNDVDALLELADLFMRQNSPESAQGFINRALVAAPGDARPSYYQGVLDARQGKYPEAAEAMTRSLRLQDNPTVRYSLAVVYRYHLNDDAKAKEQLEAARANPDLPPDLRALVEQELAKQS</sequence>
<evidence type="ECO:0000256" key="1">
    <source>
        <dbReference type="SAM" id="MobiDB-lite"/>
    </source>
</evidence>
<dbReference type="InterPro" id="IPR011990">
    <property type="entry name" value="TPR-like_helical_dom_sf"/>
</dbReference>
<accession>A0A9D2KLR0</accession>
<comment type="caution">
    <text evidence="3">The sequence shown here is derived from an EMBL/GenBank/DDBJ whole genome shotgun (WGS) entry which is preliminary data.</text>
</comment>
<keyword evidence="2" id="KW-0812">Transmembrane</keyword>
<reference evidence="3" key="1">
    <citation type="journal article" date="2021" name="PeerJ">
        <title>Extensive microbial diversity within the chicken gut microbiome revealed by metagenomics and culture.</title>
        <authorList>
            <person name="Gilroy R."/>
            <person name="Ravi A."/>
            <person name="Getino M."/>
            <person name="Pursley I."/>
            <person name="Horton D.L."/>
            <person name="Alikhan N.F."/>
            <person name="Baker D."/>
            <person name="Gharbi K."/>
            <person name="Hall N."/>
            <person name="Watson M."/>
            <person name="Adriaenssens E.M."/>
            <person name="Foster-Nyarko E."/>
            <person name="Jarju S."/>
            <person name="Secka A."/>
            <person name="Antonio M."/>
            <person name="Oren A."/>
            <person name="Chaudhuri R.R."/>
            <person name="La Ragione R."/>
            <person name="Hildebrand F."/>
            <person name="Pallen M.J."/>
        </authorList>
    </citation>
    <scope>NUCLEOTIDE SEQUENCE</scope>
    <source>
        <strain evidence="3">CHK186-16707</strain>
    </source>
</reference>